<comment type="subcellular location">
    <subcellularLocation>
        <location evidence="1">Membrane</location>
        <topology evidence="1">Multi-pass membrane protein</topology>
    </subcellularLocation>
</comment>
<proteinExistence type="predicted"/>
<evidence type="ECO:0000256" key="3">
    <source>
        <dbReference type="ARBA" id="ARBA00022692"/>
    </source>
</evidence>
<dbReference type="OrthoDB" id="2962993at2759"/>
<dbReference type="PANTHER" id="PTHR43791">
    <property type="entry name" value="PERMEASE-RELATED"/>
    <property type="match status" value="1"/>
</dbReference>
<dbReference type="InterPro" id="IPR020846">
    <property type="entry name" value="MFS_dom"/>
</dbReference>
<feature type="domain" description="Major facilitator superfamily (MFS) profile" evidence="6">
    <location>
        <begin position="51"/>
        <end position="481"/>
    </location>
</feature>
<dbReference type="VEuPathDB" id="FungiDB:YALI0_F21109g"/>
<evidence type="ECO:0000259" key="6">
    <source>
        <dbReference type="PROSITE" id="PS50850"/>
    </source>
</evidence>
<dbReference type="FunFam" id="1.20.1250.20:FF:000034">
    <property type="entry name" value="MFS general substrate transporter"/>
    <property type="match status" value="1"/>
</dbReference>
<dbReference type="SUPFAM" id="SSF103473">
    <property type="entry name" value="MFS general substrate transporter"/>
    <property type="match status" value="1"/>
</dbReference>
<evidence type="ECO:0000256" key="4">
    <source>
        <dbReference type="ARBA" id="ARBA00022989"/>
    </source>
</evidence>
<dbReference type="GO" id="GO:0016020">
    <property type="term" value="C:membrane"/>
    <property type="evidence" value="ECO:0007669"/>
    <property type="project" value="UniProtKB-SubCell"/>
</dbReference>
<keyword evidence="5" id="KW-0472">Membrane</keyword>
<evidence type="ECO:0000313" key="8">
    <source>
        <dbReference type="Proteomes" id="UP000182444"/>
    </source>
</evidence>
<dbReference type="AlphaFoldDB" id="A0A1H6PZ47"/>
<dbReference type="PROSITE" id="PS50850">
    <property type="entry name" value="MFS"/>
    <property type="match status" value="1"/>
</dbReference>
<dbReference type="Pfam" id="PF07690">
    <property type="entry name" value="MFS_1"/>
    <property type="match status" value="1"/>
</dbReference>
<dbReference type="OMA" id="WCISNMA"/>
<evidence type="ECO:0000256" key="1">
    <source>
        <dbReference type="ARBA" id="ARBA00004141"/>
    </source>
</evidence>
<accession>A0A1H6PZ47</accession>
<name>A0A1H6PZ47_YARLL</name>
<gene>
    <name evidence="7" type="ORF">YALI1_F27989g</name>
</gene>
<dbReference type="KEGG" id="yli:2908278"/>
<dbReference type="VEuPathDB" id="FungiDB:YALI1_F27989g"/>
<evidence type="ECO:0000313" key="7">
    <source>
        <dbReference type="EMBL" id="AOW07501.1"/>
    </source>
</evidence>
<dbReference type="GeneID" id="2908278"/>
<dbReference type="FunFam" id="1.20.1250.20:FF:000013">
    <property type="entry name" value="MFS general substrate transporter"/>
    <property type="match status" value="1"/>
</dbReference>
<keyword evidence="4" id="KW-1133">Transmembrane helix</keyword>
<keyword evidence="2" id="KW-0813">Transport</keyword>
<reference evidence="7 8" key="1">
    <citation type="journal article" date="2016" name="PLoS ONE">
        <title>Sequence Assembly of Yarrowia lipolytica Strain W29/CLIB89 Shows Transposable Element Diversity.</title>
        <authorList>
            <person name="Magnan C."/>
            <person name="Yu J."/>
            <person name="Chang I."/>
            <person name="Jahn E."/>
            <person name="Kanomata Y."/>
            <person name="Wu J."/>
            <person name="Zeller M."/>
            <person name="Oakes M."/>
            <person name="Baldi P."/>
            <person name="Sandmeyer S."/>
        </authorList>
    </citation>
    <scope>NUCLEOTIDE SEQUENCE [LARGE SCALE GENOMIC DNA]</scope>
    <source>
        <strain evidence="8">CLIB89(W29)</strain>
    </source>
</reference>
<dbReference type="Gene3D" id="1.20.1250.20">
    <property type="entry name" value="MFS general substrate transporter like domains"/>
    <property type="match status" value="2"/>
</dbReference>
<sequence length="512" mass="57330">MDETKELSIEHKELAEIASITSPKNIGLPTAEEKFPNINRKKLLRKMDWHLMPMLTMLYLMSFLDRGNIGNARIEGIVEDLGLSGTQFNWSITVFFFTYCVFEVPSNMLLKRFRPSIYLPTIMVAWGIVMTLMGIVKNYGGLLACRLILGATEAGLFPGVAYYLTMWYCRADMQYRQAMFFSAAGSAGAFSGILAFGIGKMRGKADLNGWQWIFILEGIATVVVAIIAYFCLYDFPETAKFLTEEEREYIQYALEYDGYDRDLALKGGAQNSDAVGRDNSNNSKFLKAAFMDPQSWIGALLMILIVSPLYSMSFFSPIIVRSMGHSASISQILSAPFGAIGAITTVIQAYFSDKYKRRFPFLMVNFSLGIIGYALCIKYGVNKQWITYAGCMIVNMGLQPSFICHISWMSVNIAGPYKRAIAMAIVIGFGNMGGAIASNMYRASDAPHFKQGHTIAISFVAAAMAVTICLYLAYNFINKRKAKRLLEGHYDQYTSEELSAMGDRSPYFIYRM</sequence>
<evidence type="ECO:0000256" key="2">
    <source>
        <dbReference type="ARBA" id="ARBA00022448"/>
    </source>
</evidence>
<dbReference type="PANTHER" id="PTHR43791:SF18">
    <property type="entry name" value="NICOTINIC ACID TRANSPORTER TNA1, PUTATIVE (AFU_ORTHOLOGUE AFUA_3G03820)-RELATED"/>
    <property type="match status" value="1"/>
</dbReference>
<dbReference type="eggNOG" id="KOG2533">
    <property type="taxonomic scope" value="Eukaryota"/>
</dbReference>
<dbReference type="Proteomes" id="UP000182444">
    <property type="component" value="Chromosome 1F"/>
</dbReference>
<dbReference type="GO" id="GO:0022857">
    <property type="term" value="F:transmembrane transporter activity"/>
    <property type="evidence" value="ECO:0007669"/>
    <property type="project" value="InterPro"/>
</dbReference>
<organism evidence="7 8">
    <name type="scientific">Yarrowia lipolytica</name>
    <name type="common">Candida lipolytica</name>
    <dbReference type="NCBI Taxonomy" id="4952"/>
    <lineage>
        <taxon>Eukaryota</taxon>
        <taxon>Fungi</taxon>
        <taxon>Dikarya</taxon>
        <taxon>Ascomycota</taxon>
        <taxon>Saccharomycotina</taxon>
        <taxon>Dipodascomycetes</taxon>
        <taxon>Dipodascales</taxon>
        <taxon>Dipodascales incertae sedis</taxon>
        <taxon>Yarrowia</taxon>
    </lineage>
</organism>
<dbReference type="EMBL" id="CP017558">
    <property type="protein sequence ID" value="AOW07501.1"/>
    <property type="molecule type" value="Genomic_DNA"/>
</dbReference>
<keyword evidence="3" id="KW-0812">Transmembrane</keyword>
<dbReference type="InterPro" id="IPR011701">
    <property type="entry name" value="MFS"/>
</dbReference>
<dbReference type="RefSeq" id="XP_505694.1">
    <property type="nucleotide sequence ID" value="XM_505694.2"/>
</dbReference>
<dbReference type="InterPro" id="IPR036259">
    <property type="entry name" value="MFS_trans_sf"/>
</dbReference>
<evidence type="ECO:0000256" key="5">
    <source>
        <dbReference type="ARBA" id="ARBA00023136"/>
    </source>
</evidence>
<protein>
    <recommendedName>
        <fullName evidence="6">Major facilitator superfamily (MFS) profile domain-containing protein</fullName>
    </recommendedName>
</protein>